<dbReference type="Gene3D" id="2.60.120.260">
    <property type="entry name" value="Galactose-binding domain-like"/>
    <property type="match status" value="1"/>
</dbReference>
<sequence>MNSRPNRRAGRGLFALLLSLAVSTAFAQNIYYVAANGNDSNSGRSTDAPYQSLAKISSLSLQPGDQVLLRRGDTFRGTLHIRQSGSSGNPIVVDAYGSGNKPIIAGSSQITGWNNIGNNTWQASCPSCGSRVTGIYSNNAGLPLGRYPNLSDSNKGYLTVQSHNGTSQITSQQNLPSNFTGGEAVLRSAVWVIDRAQITGQNGNTLSLNYSTTYQPLDNWGYFIQNHPATLDQVGEWYYNPSDKTIRIYDNQTSPNSKTITATTASEGVNLGSSSYITVRNIKITQTLSAGLLSNNGNGITLSGNDITFSGENGVNFTGSGNTILVENNLIEDANNTGFMINVYQNFTFRGNTVQRIGLSAGRGGNGDGTYSGLQSACNSNSLIENNVFDQLGYTGVSIGSSTTVRYNRVSNFCQTKSDGGGLYISNGGRANLTDVKFQSNIVYNGIGAPEGTQVQSTSGAHGIFLDDCTLNAEVSGNTIFHVSGMGIFLRGAYNCTIKNNTSFDNGEYQLKIVANGTCSPRNIVNQNNILVSKLATGIVAGYETNANDLGSFGSFDYNYYVRPFEDQFKIQAVYNPGTGFVGPILSLAEWQNRFGLDRNSSNSAVTFKPQMVTQTGATLLNYPFSSGTNGWNYWSPFGNGRVDWDNTNKLDGGSMRLSFASSSGQSDSYLLSTINLGSVRKGQTYELVLDGVASASNKRLTVYPRQLAGNYSDLADRTTFVMGTSRQSYQTTFTANADESNAILVVQVSEDGQTAWIDNLILREATLTTLNPDDYVKIVYNATGQNTNVSLDATYRDVKNTAYTGQVTLAPYSSMVLMKQITAATPTPVSLRDPENPASTTNGLDYRYYEGSWSILPDFSNLTAARTGTASQPDLSVRARDSYFGLQFKGYFNAPTDGTYTFYTTSDDGSKLYIGSTEVVSNDGQHAAQEKSGTIGLKAGKHAITVPFFQGNGNQALSVNYDGPGISKQAIPASAFYRVPATTTPVPTGSGVYLSDLTWASATNGYGPVEKDMSNGEAGAGDGRTITLNGQTYAKGLGAHSASSISYNLGGQYTQFITDMGLDDEMSSSCGNVEFQIYVDGTLVYRSGNMNAATATKSVTLDVSGKQTLTLMITDGGDGSACDHGDWAGARLTKPSGSRVASVKSEADVFTTEVYPNPARETLQIRYRAETLGDLSLQLLNEAAQPMLQQIVLVRAGENLINLPVQNLKRGFYILSLVQGRQRITRKVILSE</sequence>
<dbReference type="SMART" id="SM00776">
    <property type="entry name" value="NPCBM"/>
    <property type="match status" value="1"/>
</dbReference>
<dbReference type="InterPro" id="IPR026444">
    <property type="entry name" value="Secre_tail"/>
</dbReference>
<dbReference type="InterPro" id="IPR022441">
    <property type="entry name" value="Para_beta_helix_rpt-2"/>
</dbReference>
<feature type="domain" description="PA14" evidence="3">
    <location>
        <begin position="840"/>
        <end position="976"/>
    </location>
</feature>
<dbReference type="Pfam" id="PF18962">
    <property type="entry name" value="Por_Secre_tail"/>
    <property type="match status" value="1"/>
</dbReference>
<evidence type="ECO:0000313" key="4">
    <source>
        <dbReference type="EMBL" id="MBD2752299.1"/>
    </source>
</evidence>
<keyword evidence="2" id="KW-0732">Signal</keyword>
<dbReference type="GO" id="GO:0016798">
    <property type="term" value="F:hydrolase activity, acting on glycosyl bonds"/>
    <property type="evidence" value="ECO:0007669"/>
    <property type="project" value="InterPro"/>
</dbReference>
<dbReference type="SUPFAM" id="SSF56988">
    <property type="entry name" value="Anthrax protective antigen"/>
    <property type="match status" value="1"/>
</dbReference>
<evidence type="ECO:0000256" key="1">
    <source>
        <dbReference type="ARBA" id="ARBA00022801"/>
    </source>
</evidence>
<evidence type="ECO:0000259" key="3">
    <source>
        <dbReference type="PROSITE" id="PS51820"/>
    </source>
</evidence>
<organism evidence="4 5">
    <name type="scientific">Spirosoma validum</name>
    <dbReference type="NCBI Taxonomy" id="2771355"/>
    <lineage>
        <taxon>Bacteria</taxon>
        <taxon>Pseudomonadati</taxon>
        <taxon>Bacteroidota</taxon>
        <taxon>Cytophagia</taxon>
        <taxon>Cytophagales</taxon>
        <taxon>Cytophagaceae</taxon>
        <taxon>Spirosoma</taxon>
    </lineage>
</organism>
<dbReference type="InterPro" id="IPR037524">
    <property type="entry name" value="PA14/GLEYA"/>
</dbReference>
<reference evidence="4" key="1">
    <citation type="submission" date="2020-09" db="EMBL/GenBank/DDBJ databases">
        <authorList>
            <person name="Kim M.K."/>
        </authorList>
    </citation>
    <scope>NUCLEOTIDE SEQUENCE</scope>
    <source>
        <strain evidence="4">BT704</strain>
    </source>
</reference>
<dbReference type="InterPro" id="IPR008979">
    <property type="entry name" value="Galactose-bd-like_sf"/>
</dbReference>
<dbReference type="NCBIfam" id="TIGR03804">
    <property type="entry name" value="para_beta_helix"/>
    <property type="match status" value="1"/>
</dbReference>
<evidence type="ECO:0000256" key="2">
    <source>
        <dbReference type="SAM" id="SignalP"/>
    </source>
</evidence>
<evidence type="ECO:0000313" key="5">
    <source>
        <dbReference type="Proteomes" id="UP000653797"/>
    </source>
</evidence>
<dbReference type="Proteomes" id="UP000653797">
    <property type="component" value="Unassembled WGS sequence"/>
</dbReference>
<dbReference type="SUPFAM" id="SSF51126">
    <property type="entry name" value="Pectin lyase-like"/>
    <property type="match status" value="1"/>
</dbReference>
<accession>A0A927AYP5</accession>
<dbReference type="InterPro" id="IPR038637">
    <property type="entry name" value="NPCBM_sf"/>
</dbReference>
<dbReference type="Gene3D" id="2.60.120.1060">
    <property type="entry name" value="NPCBM/NEW2 domain"/>
    <property type="match status" value="1"/>
</dbReference>
<dbReference type="InterPro" id="IPR013222">
    <property type="entry name" value="Glyco_hyd_98_carb-bd"/>
</dbReference>
<dbReference type="PANTHER" id="PTHR36453">
    <property type="entry name" value="SECRETED PROTEIN-RELATED"/>
    <property type="match status" value="1"/>
</dbReference>
<dbReference type="Gene3D" id="2.160.20.10">
    <property type="entry name" value="Single-stranded right-handed beta-helix, Pectin lyase-like"/>
    <property type="match status" value="3"/>
</dbReference>
<dbReference type="InterPro" id="IPR011050">
    <property type="entry name" value="Pectin_lyase_fold/virulence"/>
</dbReference>
<feature type="signal peptide" evidence="2">
    <location>
        <begin position="1"/>
        <end position="27"/>
    </location>
</feature>
<dbReference type="PANTHER" id="PTHR36453:SF1">
    <property type="entry name" value="RIGHT HANDED BETA HELIX DOMAIN-CONTAINING PROTEIN"/>
    <property type="match status" value="1"/>
</dbReference>
<dbReference type="InterPro" id="IPR012334">
    <property type="entry name" value="Pectin_lyas_fold"/>
</dbReference>
<dbReference type="PROSITE" id="PS51820">
    <property type="entry name" value="PA14"/>
    <property type="match status" value="1"/>
</dbReference>
<dbReference type="InterPro" id="IPR039448">
    <property type="entry name" value="Beta_helix"/>
</dbReference>
<gene>
    <name evidence="4" type="ORF">IC230_05305</name>
</gene>
<dbReference type="Pfam" id="PF08305">
    <property type="entry name" value="NPCBM"/>
    <property type="match status" value="1"/>
</dbReference>
<dbReference type="InterPro" id="IPR011658">
    <property type="entry name" value="PA14_dom"/>
</dbReference>
<dbReference type="EMBL" id="JACXAA010000002">
    <property type="protein sequence ID" value="MBD2752299.1"/>
    <property type="molecule type" value="Genomic_DNA"/>
</dbReference>
<protein>
    <submittedName>
        <fullName evidence="4">NPCBM/NEW2 domain-containing protein</fullName>
    </submittedName>
</protein>
<name>A0A927AYP5_9BACT</name>
<dbReference type="SUPFAM" id="SSF49785">
    <property type="entry name" value="Galactose-binding domain-like"/>
    <property type="match status" value="2"/>
</dbReference>
<keyword evidence="1" id="KW-0378">Hydrolase</keyword>
<proteinExistence type="predicted"/>
<dbReference type="Gene3D" id="3.90.182.10">
    <property type="entry name" value="Toxin - Anthrax Protective Antigen,domain 1"/>
    <property type="match status" value="1"/>
</dbReference>
<dbReference type="Pfam" id="PF13229">
    <property type="entry name" value="Beta_helix"/>
    <property type="match status" value="1"/>
</dbReference>
<dbReference type="SMART" id="SM00758">
    <property type="entry name" value="PA14"/>
    <property type="match status" value="1"/>
</dbReference>
<comment type="caution">
    <text evidence="4">The sequence shown here is derived from an EMBL/GenBank/DDBJ whole genome shotgun (WGS) entry which is preliminary data.</text>
</comment>
<keyword evidence="5" id="KW-1185">Reference proteome</keyword>
<dbReference type="AlphaFoldDB" id="A0A927AYP5"/>
<dbReference type="SMART" id="SM00710">
    <property type="entry name" value="PbH1"/>
    <property type="match status" value="7"/>
</dbReference>
<dbReference type="NCBIfam" id="TIGR04183">
    <property type="entry name" value="Por_Secre_tail"/>
    <property type="match status" value="1"/>
</dbReference>
<feature type="chain" id="PRO_5037761639" evidence="2">
    <location>
        <begin position="28"/>
        <end position="1233"/>
    </location>
</feature>
<dbReference type="Pfam" id="PF02018">
    <property type="entry name" value="CBM_4_9"/>
    <property type="match status" value="1"/>
</dbReference>
<dbReference type="Pfam" id="PF07691">
    <property type="entry name" value="PA14"/>
    <property type="match status" value="1"/>
</dbReference>
<dbReference type="InterPro" id="IPR006626">
    <property type="entry name" value="PbH1"/>
</dbReference>
<dbReference type="InterPro" id="IPR003305">
    <property type="entry name" value="CenC_carb-bd"/>
</dbReference>